<feature type="transmembrane region" description="Helical" evidence="2">
    <location>
        <begin position="30"/>
        <end position="53"/>
    </location>
</feature>
<keyword evidence="2" id="KW-0812">Transmembrane</keyword>
<keyword evidence="2" id="KW-1133">Transmembrane helix</keyword>
<gene>
    <name evidence="3" type="primary">LOC109310351</name>
</gene>
<proteinExistence type="predicted"/>
<evidence type="ECO:0000256" key="1">
    <source>
        <dbReference type="SAM" id="MobiDB-lite"/>
    </source>
</evidence>
<dbReference type="Proteomes" id="UP000594220">
    <property type="component" value="Unplaced"/>
</dbReference>
<accession>A0A7M4FU66</accession>
<keyword evidence="4" id="KW-1185">Reference proteome</keyword>
<protein>
    <submittedName>
        <fullName evidence="3">Protein BEAN1-like</fullName>
    </submittedName>
</protein>
<feature type="compositionally biased region" description="Low complexity" evidence="1">
    <location>
        <begin position="167"/>
        <end position="187"/>
    </location>
</feature>
<dbReference type="AlphaFoldDB" id="A0A7M4FU66"/>
<evidence type="ECO:0000313" key="3">
    <source>
        <dbReference type="Ensembl" id="ENSCPRP00005007635.1"/>
    </source>
</evidence>
<dbReference type="PANTHER" id="PTHR36464">
    <property type="entry name" value="PROTEIN BEAN1"/>
    <property type="match status" value="1"/>
</dbReference>
<sequence>MNKPSPCPSTCEFPSYSGNGNDTSLLVSPLLVAGVVIGLVLFLSCVTIIVGSLRKDGRLRHPYMRRDANYVLYIHRQLLTQEFPKTAPSDPCTYQRDTELVILPCKNSESLNVFSFSYDECVGPGATQIYIPTDDPPPYSLRDPCRRNDFSINIREVLPAKCLPMQPSRGAPGAPASGGFPPQGSPGLEQPQGAEGNSSPSELLALAPASLG</sequence>
<organism evidence="3 4">
    <name type="scientific">Crocodylus porosus</name>
    <name type="common">Saltwater crocodile</name>
    <name type="synonym">Estuarine crocodile</name>
    <dbReference type="NCBI Taxonomy" id="8502"/>
    <lineage>
        <taxon>Eukaryota</taxon>
        <taxon>Metazoa</taxon>
        <taxon>Chordata</taxon>
        <taxon>Craniata</taxon>
        <taxon>Vertebrata</taxon>
        <taxon>Euteleostomi</taxon>
        <taxon>Archelosauria</taxon>
        <taxon>Archosauria</taxon>
        <taxon>Crocodylia</taxon>
        <taxon>Longirostres</taxon>
        <taxon>Crocodylidae</taxon>
        <taxon>Crocodylus</taxon>
    </lineage>
</organism>
<name>A0A7M4FU66_CROPO</name>
<dbReference type="PANTHER" id="PTHR36464:SF1">
    <property type="entry name" value="PROTEIN BEAN1"/>
    <property type="match status" value="1"/>
</dbReference>
<feature type="region of interest" description="Disordered" evidence="1">
    <location>
        <begin position="163"/>
        <end position="212"/>
    </location>
</feature>
<reference evidence="3" key="2">
    <citation type="submission" date="2025-09" db="UniProtKB">
        <authorList>
            <consortium name="Ensembl"/>
        </authorList>
    </citation>
    <scope>IDENTIFICATION</scope>
</reference>
<feature type="compositionally biased region" description="Low complexity" evidence="1">
    <location>
        <begin position="198"/>
        <end position="212"/>
    </location>
</feature>
<evidence type="ECO:0000313" key="4">
    <source>
        <dbReference type="Proteomes" id="UP000594220"/>
    </source>
</evidence>
<reference evidence="3" key="1">
    <citation type="submission" date="2025-08" db="UniProtKB">
        <authorList>
            <consortium name="Ensembl"/>
        </authorList>
    </citation>
    <scope>IDENTIFICATION</scope>
</reference>
<keyword evidence="2" id="KW-0472">Membrane</keyword>
<dbReference type="InterPro" id="IPR039352">
    <property type="entry name" value="BEAN1"/>
</dbReference>
<dbReference type="Ensembl" id="ENSCPRT00005008953.1">
    <property type="protein sequence ID" value="ENSCPRP00005007635.1"/>
    <property type="gene ID" value="ENSCPRG00005005421.1"/>
</dbReference>
<evidence type="ECO:0000256" key="2">
    <source>
        <dbReference type="SAM" id="Phobius"/>
    </source>
</evidence>
<dbReference type="GeneTree" id="ENSGT00940000165226"/>